<dbReference type="Proteomes" id="UP001229421">
    <property type="component" value="Unassembled WGS sequence"/>
</dbReference>
<reference evidence="1" key="1">
    <citation type="journal article" date="2023" name="bioRxiv">
        <title>Improved chromosome-level genome assembly for marigold (Tagetes erecta).</title>
        <authorList>
            <person name="Jiang F."/>
            <person name="Yuan L."/>
            <person name="Wang S."/>
            <person name="Wang H."/>
            <person name="Xu D."/>
            <person name="Wang A."/>
            <person name="Fan W."/>
        </authorList>
    </citation>
    <scope>NUCLEOTIDE SEQUENCE</scope>
    <source>
        <strain evidence="1">WSJ</strain>
        <tissue evidence="1">Leaf</tissue>
    </source>
</reference>
<name>A0AAD8P0D2_TARER</name>
<accession>A0AAD8P0D2</accession>
<protein>
    <submittedName>
        <fullName evidence="1">Uncharacterized protein</fullName>
    </submittedName>
</protein>
<comment type="caution">
    <text evidence="1">The sequence shown here is derived from an EMBL/GenBank/DDBJ whole genome shotgun (WGS) entry which is preliminary data.</text>
</comment>
<sequence length="96" mass="11352">MDPDNSVEHPEQQIQKPLKLHVYFYCDRNFGATTDVRRACRQIRSACKKKNVGEEQLRTSNYFIQHYLLIQISSSPNLAYRYFTFQFSNQSLCLIV</sequence>
<organism evidence="1 2">
    <name type="scientific">Tagetes erecta</name>
    <name type="common">African marigold</name>
    <dbReference type="NCBI Taxonomy" id="13708"/>
    <lineage>
        <taxon>Eukaryota</taxon>
        <taxon>Viridiplantae</taxon>
        <taxon>Streptophyta</taxon>
        <taxon>Embryophyta</taxon>
        <taxon>Tracheophyta</taxon>
        <taxon>Spermatophyta</taxon>
        <taxon>Magnoliopsida</taxon>
        <taxon>eudicotyledons</taxon>
        <taxon>Gunneridae</taxon>
        <taxon>Pentapetalae</taxon>
        <taxon>asterids</taxon>
        <taxon>campanulids</taxon>
        <taxon>Asterales</taxon>
        <taxon>Asteraceae</taxon>
        <taxon>Asteroideae</taxon>
        <taxon>Heliantheae alliance</taxon>
        <taxon>Tageteae</taxon>
        <taxon>Tagetes</taxon>
    </lineage>
</organism>
<dbReference type="AlphaFoldDB" id="A0AAD8P0D2"/>
<gene>
    <name evidence="1" type="ORF">QVD17_00155</name>
</gene>
<dbReference type="EMBL" id="JAUHHV010000001">
    <property type="protein sequence ID" value="KAK1434415.1"/>
    <property type="molecule type" value="Genomic_DNA"/>
</dbReference>
<keyword evidence="2" id="KW-1185">Reference proteome</keyword>
<evidence type="ECO:0000313" key="2">
    <source>
        <dbReference type="Proteomes" id="UP001229421"/>
    </source>
</evidence>
<proteinExistence type="predicted"/>
<evidence type="ECO:0000313" key="1">
    <source>
        <dbReference type="EMBL" id="KAK1434415.1"/>
    </source>
</evidence>